<evidence type="ECO:0000256" key="1">
    <source>
        <dbReference type="ARBA" id="ARBA00022694"/>
    </source>
</evidence>
<evidence type="ECO:0000256" key="6">
    <source>
        <dbReference type="NCBIfam" id="TIGR00188"/>
    </source>
</evidence>
<dbReference type="GO" id="GO:0004526">
    <property type="term" value="F:ribonuclease P activity"/>
    <property type="evidence" value="ECO:0007669"/>
    <property type="project" value="UniProtKB-UniRule"/>
</dbReference>
<keyword evidence="3" id="KW-0255">Endonuclease</keyword>
<evidence type="ECO:0000256" key="2">
    <source>
        <dbReference type="ARBA" id="ARBA00022722"/>
    </source>
</evidence>
<dbReference type="STRING" id="857293.CAAU_1989"/>
<keyword evidence="8" id="KW-1185">Reference proteome</keyword>
<dbReference type="EC" id="3.1.26.5" evidence="6"/>
<organism evidence="7 8">
    <name type="scientific">Caloramator australicus RC3</name>
    <dbReference type="NCBI Taxonomy" id="857293"/>
    <lineage>
        <taxon>Bacteria</taxon>
        <taxon>Bacillati</taxon>
        <taxon>Bacillota</taxon>
        <taxon>Clostridia</taxon>
        <taxon>Eubacteriales</taxon>
        <taxon>Clostridiaceae</taxon>
        <taxon>Caloramator</taxon>
    </lineage>
</organism>
<evidence type="ECO:0000313" key="8">
    <source>
        <dbReference type="Proteomes" id="UP000007652"/>
    </source>
</evidence>
<keyword evidence="4 7" id="KW-0378">Hydrolase</keyword>
<dbReference type="Proteomes" id="UP000007652">
    <property type="component" value="Unassembled WGS sequence"/>
</dbReference>
<comment type="caution">
    <text evidence="7">The sequence shown here is derived from an EMBL/GenBank/DDBJ whole genome shotgun (WGS) entry which is preliminary data.</text>
</comment>
<dbReference type="PANTHER" id="PTHR33992:SF1">
    <property type="entry name" value="RIBONUCLEASE P PROTEIN COMPONENT"/>
    <property type="match status" value="1"/>
</dbReference>
<keyword evidence="2" id="KW-0540">Nuclease</keyword>
<reference evidence="7 8" key="1">
    <citation type="journal article" date="2011" name="J. Bacteriol.">
        <title>Draft genome sequence of Caloramator australicus strain RC3T, a thermoanaerobe from the Great Artesian Basin of Australia.</title>
        <authorList>
            <person name="Ogg C.D."/>
            <person name="Patel B.K.C."/>
        </authorList>
    </citation>
    <scope>NUCLEOTIDE SEQUENCE [LARGE SCALE GENOMIC DNA]</scope>
    <source>
        <strain evidence="7 8">RC3</strain>
    </source>
</reference>
<dbReference type="Pfam" id="PF00825">
    <property type="entry name" value="Ribonuclease_P"/>
    <property type="match status" value="1"/>
</dbReference>
<dbReference type="InterPro" id="IPR000100">
    <property type="entry name" value="RNase_P"/>
</dbReference>
<dbReference type="AlphaFoldDB" id="I7LJZ1"/>
<dbReference type="InterPro" id="IPR020568">
    <property type="entry name" value="Ribosomal_Su5_D2-typ_SF"/>
</dbReference>
<dbReference type="EMBL" id="CAKP01000104">
    <property type="protein sequence ID" value="CCJ34073.1"/>
    <property type="molecule type" value="Genomic_DNA"/>
</dbReference>
<dbReference type="GO" id="GO:0030677">
    <property type="term" value="C:ribonuclease P complex"/>
    <property type="evidence" value="ECO:0007669"/>
    <property type="project" value="TreeGrafter"/>
</dbReference>
<dbReference type="eggNOG" id="COG0594">
    <property type="taxonomic scope" value="Bacteria"/>
</dbReference>
<accession>I7LJZ1</accession>
<keyword evidence="5" id="KW-0694">RNA-binding</keyword>
<evidence type="ECO:0000313" key="7">
    <source>
        <dbReference type="EMBL" id="CCJ34073.1"/>
    </source>
</evidence>
<dbReference type="Gene3D" id="3.30.230.10">
    <property type="match status" value="1"/>
</dbReference>
<dbReference type="NCBIfam" id="TIGR00188">
    <property type="entry name" value="rnpA"/>
    <property type="match status" value="1"/>
</dbReference>
<evidence type="ECO:0000256" key="5">
    <source>
        <dbReference type="ARBA" id="ARBA00022884"/>
    </source>
</evidence>
<dbReference type="GO" id="GO:0000049">
    <property type="term" value="F:tRNA binding"/>
    <property type="evidence" value="ECO:0007669"/>
    <property type="project" value="InterPro"/>
</dbReference>
<dbReference type="InterPro" id="IPR014721">
    <property type="entry name" value="Ribsml_uS5_D2-typ_fold_subgr"/>
</dbReference>
<sequence>MNRVGISVSKKIGKSVVRNRVKRLIKEAFRINKDKFKVGHDIVFVARGKAAKSNFYDIEGSIFNLLKKAGILKEGV</sequence>
<dbReference type="PANTHER" id="PTHR33992">
    <property type="entry name" value="RIBONUCLEASE P PROTEIN COMPONENT"/>
    <property type="match status" value="1"/>
</dbReference>
<proteinExistence type="predicted"/>
<dbReference type="SUPFAM" id="SSF54211">
    <property type="entry name" value="Ribosomal protein S5 domain 2-like"/>
    <property type="match status" value="1"/>
</dbReference>
<gene>
    <name evidence="7" type="ORF">CAAU_1989</name>
</gene>
<dbReference type="GO" id="GO:0042781">
    <property type="term" value="F:3'-tRNA processing endoribonuclease activity"/>
    <property type="evidence" value="ECO:0007669"/>
    <property type="project" value="TreeGrafter"/>
</dbReference>
<keyword evidence="1" id="KW-0819">tRNA processing</keyword>
<name>I7LJZ1_9CLOT</name>
<evidence type="ECO:0000256" key="3">
    <source>
        <dbReference type="ARBA" id="ARBA00022759"/>
    </source>
</evidence>
<evidence type="ECO:0000256" key="4">
    <source>
        <dbReference type="ARBA" id="ARBA00022801"/>
    </source>
</evidence>
<protein>
    <recommendedName>
        <fullName evidence="6">Ribonuclease P protein component</fullName>
        <ecNumber evidence="6">3.1.26.5</ecNumber>
    </recommendedName>
</protein>